<feature type="compositionally biased region" description="Low complexity" evidence="1">
    <location>
        <begin position="472"/>
        <end position="489"/>
    </location>
</feature>
<dbReference type="InterPro" id="IPR018392">
    <property type="entry name" value="LysM"/>
</dbReference>
<evidence type="ECO:0000313" key="3">
    <source>
        <dbReference type="EMBL" id="ACV34553.1"/>
    </source>
</evidence>
<dbReference type="NCBIfam" id="TIGR03505">
    <property type="entry name" value="FimV_core"/>
    <property type="match status" value="1"/>
</dbReference>
<feature type="region of interest" description="Disordered" evidence="1">
    <location>
        <begin position="532"/>
        <end position="588"/>
    </location>
</feature>
<dbReference type="OrthoDB" id="5298707at2"/>
<evidence type="ECO:0000259" key="2">
    <source>
        <dbReference type="Pfam" id="PF25800"/>
    </source>
</evidence>
<dbReference type="KEGG" id="app:CAP2UW1_1225"/>
<dbReference type="STRING" id="522306.CAP2UW1_1225"/>
<dbReference type="CDD" id="cd00118">
    <property type="entry name" value="LysM"/>
    <property type="match status" value="1"/>
</dbReference>
<feature type="domain" description="FimV N-terminal" evidence="2">
    <location>
        <begin position="37"/>
        <end position="142"/>
    </location>
</feature>
<feature type="compositionally biased region" description="Polar residues" evidence="1">
    <location>
        <begin position="535"/>
        <end position="544"/>
    </location>
</feature>
<protein>
    <recommendedName>
        <fullName evidence="2">FimV N-terminal domain-containing protein</fullName>
    </recommendedName>
</protein>
<dbReference type="InterPro" id="IPR020012">
    <property type="entry name" value="LysM_FimV"/>
</dbReference>
<dbReference type="HOGENOM" id="CLU_007099_0_0_4"/>
<feature type="compositionally biased region" description="Basic and acidic residues" evidence="1">
    <location>
        <begin position="461"/>
        <end position="471"/>
    </location>
</feature>
<feature type="compositionally biased region" description="Low complexity" evidence="1">
    <location>
        <begin position="406"/>
        <end position="417"/>
    </location>
</feature>
<feature type="compositionally biased region" description="Basic and acidic residues" evidence="1">
    <location>
        <begin position="308"/>
        <end position="325"/>
    </location>
</feature>
<sequence precursor="true">MAKKIQYTASNFRLRTSAWAVASALAVAALPLAAAAAGLGKVTVLSAIGQPLRAEVELFATREELAGLRAQLASPDAFKQAGVEYAPTLLGIRFAIDKRPNGQAIVRLTSERAVNDPFVDLLLELNWPTGRVIREYTFLLDPVEFAGKTAAPPPVARPLVSPRPFAEERTVARPQRGDSYSRPRATEQAPKSGETYEVRRGETLGKIASDLRPEGVSLDQMLVGLFQANQDAFDRGNMNRLKAGRILSIPDKGSLEAIPKDEARRVVVAQSTDWGGYRRKLAAGAADAPVPEEAARQQSVGKITARVEDRAAPAAEPKDQLKVSKTELAGSKPAVPSKRADEDLIAKEKALKDANERLASLEKNVAELQRLVELKSQTLADLEKQAAGKGGAPAAETKKTVEDARAPVTSPGAPAPGVVGGRSEVSPPPASPVVAAKPADVPADSKPSDVAAKPEPVPQEPKVEPKPEEPKPVAAPKPAVAPKAKAVAVTSPPEEEPGFFEALLTSTPFLAGGGGVLALLAAYWLARRRHRSETSRSLDATSTIAPPGDSLVANSVFHNTGGQSVDTSHSMAQTDFSQAGPGSIDTDEVDPVAEADVYMAYGRDAQAEEILLEAKQKDPRRHAIHLKLLEIYLGRKDVKPFDTLAAELFSVTGGVGVEWEKAAAMGLQLDPLNPLYGAAGTTPAPSRDSETTIIVRPETILEKPKASAPDEPASTTILQDTVTKPGELAKMAAAATVATAAAALVPPAAAPAVAAPVELASLDFDLGLDDAKPLEASAVEDAHLETTLAFQGPAPDDPLDFDLATSYSETPSLSDEELDAMQPTPRVDIEPPEITMLIAPGTDPGTLSDDIGVDFAFDLNAASSVEQGAETELRVPAAPDEMLDIGSAGVDALEFDVKLTESTVLGEALQHPSFDISSISLDLADDMPRRAEVSVADQSPEASFEAEQEDTLVNPDFSVESTDAGLDSRFPPDLDLAAEPEISSSEEVATKIDLARAYQEMGDLEGARELLQEVLRDGDSRQREAASALLTELRE</sequence>
<feature type="compositionally biased region" description="Basic and acidic residues" evidence="1">
    <location>
        <begin position="396"/>
        <end position="405"/>
    </location>
</feature>
<organism evidence="3">
    <name type="scientific">Accumulibacter regalis</name>
    <dbReference type="NCBI Taxonomy" id="522306"/>
    <lineage>
        <taxon>Bacteria</taxon>
        <taxon>Pseudomonadati</taxon>
        <taxon>Pseudomonadota</taxon>
        <taxon>Betaproteobacteria</taxon>
        <taxon>Candidatus Accumulibacter</taxon>
    </lineage>
</organism>
<evidence type="ECO:0000256" key="1">
    <source>
        <dbReference type="SAM" id="MobiDB-lite"/>
    </source>
</evidence>
<feature type="region of interest" description="Disordered" evidence="1">
    <location>
        <begin position="308"/>
        <end position="340"/>
    </location>
</feature>
<name>C7RRR4_ACCRE</name>
<gene>
    <name evidence="3" type="ordered locus">CAP2UW1_1225</name>
</gene>
<dbReference type="InterPro" id="IPR038440">
    <property type="entry name" value="FimV_C_sf"/>
</dbReference>
<dbReference type="EMBL" id="CP001715">
    <property type="protein sequence ID" value="ACV34553.1"/>
    <property type="molecule type" value="Genomic_DNA"/>
</dbReference>
<dbReference type="InterPro" id="IPR020011">
    <property type="entry name" value="FimV_C"/>
</dbReference>
<dbReference type="AlphaFoldDB" id="C7RRR4"/>
<dbReference type="Gene3D" id="3.10.350.10">
    <property type="entry name" value="LysM domain"/>
    <property type="match status" value="1"/>
</dbReference>
<feature type="region of interest" description="Disordered" evidence="1">
    <location>
        <begin position="151"/>
        <end position="200"/>
    </location>
</feature>
<dbReference type="Gene3D" id="1.20.58.2200">
    <property type="match status" value="1"/>
</dbReference>
<feature type="compositionally biased region" description="Polar residues" evidence="1">
    <location>
        <begin position="552"/>
        <end position="577"/>
    </location>
</feature>
<feature type="compositionally biased region" description="Low complexity" evidence="1">
    <location>
        <begin position="432"/>
        <end position="454"/>
    </location>
</feature>
<feature type="region of interest" description="Disordered" evidence="1">
    <location>
        <begin position="384"/>
        <end position="492"/>
    </location>
</feature>
<reference evidence="3" key="2">
    <citation type="submission" date="2009-09" db="EMBL/GenBank/DDBJ databases">
        <title>Complete sequence of chromosome of Candidatus Accumulibacter phosphatis clade IIA str. UW-1.</title>
        <authorList>
            <consortium name="US DOE Joint Genome Institute"/>
            <person name="Martin H.G."/>
            <person name="Ivanova N."/>
            <person name="Kunin V."/>
            <person name="Warnecke F."/>
            <person name="Barry K."/>
            <person name="He S."/>
            <person name="Salamov A."/>
            <person name="Szeto E."/>
            <person name="Dalin E."/>
            <person name="Pangilinan J.L."/>
            <person name="Lapidus A."/>
            <person name="Lowry S."/>
            <person name="Kyrpides N.C."/>
            <person name="McMahon K.D."/>
            <person name="Hugenholtz P."/>
        </authorList>
    </citation>
    <scope>NUCLEOTIDE SEQUENCE [LARGE SCALE GENOMIC DNA]</scope>
    <source>
        <strain evidence="3">UW-1</strain>
    </source>
</reference>
<reference evidence="3" key="1">
    <citation type="submission" date="2009-08" db="EMBL/GenBank/DDBJ databases">
        <authorList>
            <consortium name="US DOE Joint Genome Institute"/>
            <person name="Lucas S."/>
            <person name="Copeland A."/>
            <person name="Lapidus A."/>
            <person name="Glavina del Rio T."/>
            <person name="Dalin E."/>
            <person name="Tice H."/>
            <person name="Bruce D."/>
            <person name="Barry K."/>
            <person name="Pitluck S."/>
            <person name="Lowry S."/>
            <person name="Larimer F."/>
            <person name="Land M."/>
            <person name="Hauser L."/>
            <person name="Kyrpides N."/>
            <person name="Ivanova N."/>
            <person name="McMahon K.D."/>
            <person name="Hugenholtz P."/>
        </authorList>
    </citation>
    <scope>NUCLEOTIDE SEQUENCE</scope>
    <source>
        <strain evidence="3">UW-1</strain>
    </source>
</reference>
<dbReference type="InterPro" id="IPR057840">
    <property type="entry name" value="FimV_N"/>
</dbReference>
<dbReference type="NCBIfam" id="TIGR03504">
    <property type="entry name" value="FimV_Cterm"/>
    <property type="match status" value="1"/>
</dbReference>
<accession>C7RRR4</accession>
<dbReference type="InterPro" id="IPR036779">
    <property type="entry name" value="LysM_dom_sf"/>
</dbReference>
<feature type="compositionally biased region" description="Basic and acidic residues" evidence="1">
    <location>
        <begin position="165"/>
        <end position="185"/>
    </location>
</feature>
<dbReference type="Pfam" id="PF25800">
    <property type="entry name" value="FimV_N"/>
    <property type="match status" value="1"/>
</dbReference>
<proteinExistence type="predicted"/>
<dbReference type="eggNOG" id="COG3170">
    <property type="taxonomic scope" value="Bacteria"/>
</dbReference>